<dbReference type="NCBIfam" id="TIGR00666">
    <property type="entry name" value="PBP4"/>
    <property type="match status" value="1"/>
</dbReference>
<dbReference type="InterPro" id="IPR000667">
    <property type="entry name" value="Peptidase_S13"/>
</dbReference>
<protein>
    <submittedName>
        <fullName evidence="3">D-alanyl-D-alanine carboxypeptidase/D-alanyl-D-alanine-endopeptidase</fullName>
    </submittedName>
</protein>
<dbReference type="Gene3D" id="3.40.710.10">
    <property type="entry name" value="DD-peptidase/beta-lactamase superfamily"/>
    <property type="match status" value="2"/>
</dbReference>
<proteinExistence type="inferred from homology"/>
<name>A0ABP7H7N1_9ACTN</name>
<accession>A0ABP7H7N1</accession>
<sequence>MVRRERLIAVTTLALLQAFVCAAGAYVLAAGGLVGIAARPPAETASPTPTPVAIVTAGPVLPPAQNGNLPAKNSLSAQLSRTLGDSALGGNVGAVVVDIAAGTVLFDSKAGTGITPASTTKVATAVAALTSLGPDTRVATRVVQPKDGSITLVGGGDPTLMGPRAERSPAYPRHASLAVLASRTAKALKAAGVTSVGLGYDDTLFSGSRTAPGWKPGYIPEGSVAPVTALTIDEGRQDPRRSARYADPPRSATEAFATLLGRYGIKVGKSIKRARAAVTAKEVARVESPPVYELVEQMLTLSDNDVAEALAHLVAVKEGRSGTFTGVAQAMQGTLKRLGVGEGVVVYDGSGLSTRNRITPAALARLIALSASPANPRLHAVISGLPVAGFTGTLDDRYGKKETKDAAGVVRAKTGTLNGVNTLTGLSRTADGRLLAFAFMADDVPDPDGAVAALDRLAALVSGCGCS</sequence>
<keyword evidence="4" id="KW-1185">Reference proteome</keyword>
<keyword evidence="2" id="KW-0378">Hydrolase</keyword>
<dbReference type="GO" id="GO:0004180">
    <property type="term" value="F:carboxypeptidase activity"/>
    <property type="evidence" value="ECO:0007669"/>
    <property type="project" value="UniProtKB-KW"/>
</dbReference>
<organism evidence="3 4">
    <name type="scientific">Sphaerisporangium flaviroseum</name>
    <dbReference type="NCBI Taxonomy" id="509199"/>
    <lineage>
        <taxon>Bacteria</taxon>
        <taxon>Bacillati</taxon>
        <taxon>Actinomycetota</taxon>
        <taxon>Actinomycetes</taxon>
        <taxon>Streptosporangiales</taxon>
        <taxon>Streptosporangiaceae</taxon>
        <taxon>Sphaerisporangium</taxon>
    </lineage>
</organism>
<gene>
    <name evidence="3" type="primary">dacB_1</name>
    <name evidence="3" type="ORF">GCM10022226_01830</name>
</gene>
<reference evidence="4" key="1">
    <citation type="journal article" date="2019" name="Int. J. Syst. Evol. Microbiol.">
        <title>The Global Catalogue of Microorganisms (GCM) 10K type strain sequencing project: providing services to taxonomists for standard genome sequencing and annotation.</title>
        <authorList>
            <consortium name="The Broad Institute Genomics Platform"/>
            <consortium name="The Broad Institute Genome Sequencing Center for Infectious Disease"/>
            <person name="Wu L."/>
            <person name="Ma J."/>
        </authorList>
    </citation>
    <scope>NUCLEOTIDE SEQUENCE [LARGE SCALE GENOMIC DNA]</scope>
    <source>
        <strain evidence="4">JCM 16908</strain>
    </source>
</reference>
<keyword evidence="3" id="KW-0121">Carboxypeptidase</keyword>
<dbReference type="Proteomes" id="UP001500888">
    <property type="component" value="Unassembled WGS sequence"/>
</dbReference>
<dbReference type="PANTHER" id="PTHR30023:SF0">
    <property type="entry name" value="PENICILLIN-SENSITIVE CARBOXYPEPTIDASE A"/>
    <property type="match status" value="1"/>
</dbReference>
<comment type="similarity">
    <text evidence="1">Belongs to the peptidase S13 family.</text>
</comment>
<dbReference type="InterPro" id="IPR012338">
    <property type="entry name" value="Beta-lactam/transpept-like"/>
</dbReference>
<dbReference type="EMBL" id="BAAAZR010000001">
    <property type="protein sequence ID" value="GAA3787229.1"/>
    <property type="molecule type" value="Genomic_DNA"/>
</dbReference>
<dbReference type="RefSeq" id="WP_344932975.1">
    <property type="nucleotide sequence ID" value="NZ_BAAAZR010000001.1"/>
</dbReference>
<dbReference type="PANTHER" id="PTHR30023">
    <property type="entry name" value="D-ALANYL-D-ALANINE CARBOXYPEPTIDASE"/>
    <property type="match status" value="1"/>
</dbReference>
<dbReference type="PRINTS" id="PR00922">
    <property type="entry name" value="DADACBPTASE3"/>
</dbReference>
<evidence type="ECO:0000256" key="2">
    <source>
        <dbReference type="ARBA" id="ARBA00022801"/>
    </source>
</evidence>
<comment type="caution">
    <text evidence="3">The sequence shown here is derived from an EMBL/GenBank/DDBJ whole genome shotgun (WGS) entry which is preliminary data.</text>
</comment>
<evidence type="ECO:0000313" key="3">
    <source>
        <dbReference type="EMBL" id="GAA3787229.1"/>
    </source>
</evidence>
<dbReference type="SUPFAM" id="SSF56601">
    <property type="entry name" value="beta-lactamase/transpeptidase-like"/>
    <property type="match status" value="1"/>
</dbReference>
<dbReference type="Pfam" id="PF02113">
    <property type="entry name" value="Peptidase_S13"/>
    <property type="match status" value="2"/>
</dbReference>
<evidence type="ECO:0000313" key="4">
    <source>
        <dbReference type="Proteomes" id="UP001500888"/>
    </source>
</evidence>
<evidence type="ECO:0000256" key="1">
    <source>
        <dbReference type="ARBA" id="ARBA00006096"/>
    </source>
</evidence>
<keyword evidence="3" id="KW-0645">Protease</keyword>